<protein>
    <submittedName>
        <fullName evidence="1">Uncharacterized protein</fullName>
    </submittedName>
</protein>
<proteinExistence type="predicted"/>
<name>A0A0X3PI06_SCHSO</name>
<dbReference type="EMBL" id="GEEE01021594">
    <property type="protein sequence ID" value="JAP41631.1"/>
    <property type="molecule type" value="Transcribed_RNA"/>
</dbReference>
<dbReference type="AlphaFoldDB" id="A0A0X3PI06"/>
<dbReference type="EMBL" id="GEEE01014832">
    <property type="protein sequence ID" value="JAP48393.1"/>
    <property type="molecule type" value="Transcribed_RNA"/>
</dbReference>
<dbReference type="EMBL" id="GEEE01011801">
    <property type="protein sequence ID" value="JAP51424.1"/>
    <property type="molecule type" value="Transcribed_RNA"/>
</dbReference>
<organism evidence="1">
    <name type="scientific">Schistocephalus solidus</name>
    <name type="common">Tapeworm</name>
    <dbReference type="NCBI Taxonomy" id="70667"/>
    <lineage>
        <taxon>Eukaryota</taxon>
        <taxon>Metazoa</taxon>
        <taxon>Spiralia</taxon>
        <taxon>Lophotrochozoa</taxon>
        <taxon>Platyhelminthes</taxon>
        <taxon>Cestoda</taxon>
        <taxon>Eucestoda</taxon>
        <taxon>Diphyllobothriidea</taxon>
        <taxon>Diphyllobothriidae</taxon>
        <taxon>Schistocephalus</taxon>
    </lineage>
</organism>
<sequence>MSLRVQTLDGPQAALFNHPKFSLIFTCTGRHPQAYRRTIWADARYTWIVVTMDPQTFSQDRENPEINIDWEMTSFLLCPFDSGSTPSIRRPQNSAMVGKFQIVMDVSRF</sequence>
<reference evidence="1" key="1">
    <citation type="submission" date="2016-01" db="EMBL/GenBank/DDBJ databases">
        <title>Reference transcriptome for the parasite Schistocephalus solidus: insights into the molecular evolution of parasitism.</title>
        <authorList>
            <person name="Hebert F.O."/>
            <person name="Grambauer S."/>
            <person name="Barber I."/>
            <person name="Landry C.R."/>
            <person name="Aubin-Horth N."/>
        </authorList>
    </citation>
    <scope>NUCLEOTIDE SEQUENCE</scope>
</reference>
<gene>
    <name evidence="1" type="ORF">TR117165</name>
</gene>
<accession>A0A0X3PI06</accession>
<evidence type="ECO:0000313" key="1">
    <source>
        <dbReference type="EMBL" id="JAP51424.1"/>
    </source>
</evidence>